<protein>
    <submittedName>
        <fullName evidence="2">Calmodulin-binding domain-containing protein</fullName>
    </submittedName>
</protein>
<organism evidence="1 2">
    <name type="scientific">Panagrolaimus sp. JU765</name>
    <dbReference type="NCBI Taxonomy" id="591449"/>
    <lineage>
        <taxon>Eukaryota</taxon>
        <taxon>Metazoa</taxon>
        <taxon>Ecdysozoa</taxon>
        <taxon>Nematoda</taxon>
        <taxon>Chromadorea</taxon>
        <taxon>Rhabditida</taxon>
        <taxon>Tylenchina</taxon>
        <taxon>Panagrolaimomorpha</taxon>
        <taxon>Panagrolaimoidea</taxon>
        <taxon>Panagrolaimidae</taxon>
        <taxon>Panagrolaimus</taxon>
    </lineage>
</organism>
<evidence type="ECO:0000313" key="2">
    <source>
        <dbReference type="WBParaSite" id="JU765_v2.g2517.t1"/>
    </source>
</evidence>
<name>A0AC34R232_9BILA</name>
<dbReference type="WBParaSite" id="JU765_v2.g2517.t1">
    <property type="protein sequence ID" value="JU765_v2.g2517.t1"/>
    <property type="gene ID" value="JU765_v2.g2517"/>
</dbReference>
<dbReference type="Proteomes" id="UP000887576">
    <property type="component" value="Unplaced"/>
</dbReference>
<evidence type="ECO:0000313" key="1">
    <source>
        <dbReference type="Proteomes" id="UP000887576"/>
    </source>
</evidence>
<sequence>MLLSLSEKRVNQVIAESQLNLLNRHAAAKVLQWTWRTTCWKRKLINEIQENHNRKTTMIYLRIAQKNLLQAVLNFRKCRWKLRLKLEEEDDAVAIKRSFNDTEERLKIIRQRQNLVGTRLSMLVNHVEQLSTIINIEKKVEK</sequence>
<accession>A0AC34R232</accession>
<reference evidence="2" key="1">
    <citation type="submission" date="2022-11" db="UniProtKB">
        <authorList>
            <consortium name="WormBaseParasite"/>
        </authorList>
    </citation>
    <scope>IDENTIFICATION</scope>
</reference>
<proteinExistence type="predicted"/>